<accession>A0AA39HE71</accession>
<dbReference type="AlphaFoldDB" id="A0AA39HE71"/>
<reference evidence="2" key="1">
    <citation type="submission" date="2023-06" db="EMBL/GenBank/DDBJ databases">
        <title>Genomic analysis of the entomopathogenic nematode Steinernema hermaphroditum.</title>
        <authorList>
            <person name="Schwarz E.M."/>
            <person name="Heppert J.K."/>
            <person name="Baniya A."/>
            <person name="Schwartz H.T."/>
            <person name="Tan C.-H."/>
            <person name="Antoshechkin I."/>
            <person name="Sternberg P.W."/>
            <person name="Goodrich-Blair H."/>
            <person name="Dillman A.R."/>
        </authorList>
    </citation>
    <scope>NUCLEOTIDE SEQUENCE</scope>
    <source>
        <strain evidence="2">PS9179</strain>
        <tissue evidence="2">Whole animal</tissue>
    </source>
</reference>
<sequence>MNSVPFCFIEEVLFHLDCCPTIAKLEGPFGEFGRIISEERHEYCVQGSTGIARNCATNNEMEQSIPKFCFRINFRLCEDFRCNSQVMNAVKLRHSSVKHFELNVWNSSLNDDVIALFTSVKVTHLEVHVNFDDTIMKLVKTLVANGSLKNVSIWKSLQEDRYITAILPVLSQPQREKVFFYKCNTRTAYLALDFLDTMKPSDDSRSNYSPDGKGLYLDLLKTVNREELFEKYSKEAKSEEKNPPSEISLNPRRRPSDDFFYDTTVPGFVGPLDSEDEISVCIDRDRRNREYFQKRIDREWKEDEEFGAKLRAREAFRKKHPISMWRLMQLYRSRSKRNYNVRENQFVGRDSNGGGDIPA</sequence>
<proteinExistence type="predicted"/>
<feature type="compositionally biased region" description="Basic and acidic residues" evidence="1">
    <location>
        <begin position="234"/>
        <end position="243"/>
    </location>
</feature>
<evidence type="ECO:0000313" key="3">
    <source>
        <dbReference type="Proteomes" id="UP001175271"/>
    </source>
</evidence>
<feature type="region of interest" description="Disordered" evidence="1">
    <location>
        <begin position="234"/>
        <end position="255"/>
    </location>
</feature>
<dbReference type="EMBL" id="JAUCMV010000004">
    <property type="protein sequence ID" value="KAK0402912.1"/>
    <property type="molecule type" value="Genomic_DNA"/>
</dbReference>
<protein>
    <submittedName>
        <fullName evidence="2">Uncharacterized protein</fullName>
    </submittedName>
</protein>
<evidence type="ECO:0000256" key="1">
    <source>
        <dbReference type="SAM" id="MobiDB-lite"/>
    </source>
</evidence>
<dbReference type="Proteomes" id="UP001175271">
    <property type="component" value="Unassembled WGS sequence"/>
</dbReference>
<organism evidence="2 3">
    <name type="scientific">Steinernema hermaphroditum</name>
    <dbReference type="NCBI Taxonomy" id="289476"/>
    <lineage>
        <taxon>Eukaryota</taxon>
        <taxon>Metazoa</taxon>
        <taxon>Ecdysozoa</taxon>
        <taxon>Nematoda</taxon>
        <taxon>Chromadorea</taxon>
        <taxon>Rhabditida</taxon>
        <taxon>Tylenchina</taxon>
        <taxon>Panagrolaimomorpha</taxon>
        <taxon>Strongyloidoidea</taxon>
        <taxon>Steinernematidae</taxon>
        <taxon>Steinernema</taxon>
    </lineage>
</organism>
<gene>
    <name evidence="2" type="ORF">QR680_016610</name>
</gene>
<name>A0AA39HE71_9BILA</name>
<keyword evidence="3" id="KW-1185">Reference proteome</keyword>
<comment type="caution">
    <text evidence="2">The sequence shown here is derived from an EMBL/GenBank/DDBJ whole genome shotgun (WGS) entry which is preliminary data.</text>
</comment>
<evidence type="ECO:0000313" key="2">
    <source>
        <dbReference type="EMBL" id="KAK0402912.1"/>
    </source>
</evidence>